<dbReference type="GO" id="GO:0031505">
    <property type="term" value="P:fungal-type cell wall organization"/>
    <property type="evidence" value="ECO:0007669"/>
    <property type="project" value="TreeGrafter"/>
</dbReference>
<dbReference type="InParanoid" id="A0A0C3DTW9"/>
<evidence type="ECO:0000256" key="7">
    <source>
        <dbReference type="ARBA" id="ARBA00023180"/>
    </source>
</evidence>
<dbReference type="Gene3D" id="2.60.120.200">
    <property type="match status" value="2"/>
</dbReference>
<gene>
    <name evidence="12" type="ORF">SCLCIDRAFT_27165</name>
</gene>
<name>A0A0C3DTW9_9AGAM</name>
<dbReference type="EMBL" id="KN822071">
    <property type="protein sequence ID" value="KIM59609.1"/>
    <property type="molecule type" value="Genomic_DNA"/>
</dbReference>
<evidence type="ECO:0000259" key="11">
    <source>
        <dbReference type="PROSITE" id="PS51762"/>
    </source>
</evidence>
<dbReference type="GO" id="GO:0006078">
    <property type="term" value="P:(1-&gt;6)-beta-D-glucan biosynthetic process"/>
    <property type="evidence" value="ECO:0007669"/>
    <property type="project" value="TreeGrafter"/>
</dbReference>
<sequence length="628" mass="68346">MDSPLLRQEFGPATSTSNLLTPQGQPRSPSPYLDGFLSPSPSRSASPSPSTSSLDEYSLRHPQEWGTHALTMGTPEPDDYLHNPDPKRDLKSDKGGHIFTCRGIANLGCLFVLAAALLALFLGTIYPHHCYGFLTFSRVVIPVLIQVLAKKPTTQGGFNIGGINATGQIPFIPGGWGLIDVETPQEALTKASYMNSGDQWELVFSDEFNTEGRTFYPGDDPYWEAPNLHYWGTDDLEWYDPSAVTTKGGALAITLSKQDPATNHNLSYKSGMIQSWNKFCFTGGLIETSVVLPGSNNVHGLWPAVWAMGNLGRAGFGATLDGLWPYSYDSCDVGTLPNQTYPGTNKPLAASENGDPAYGGVLSYLPGQRLSACTCPGESHPGPILSNGSYVGRSAPEIDIFEATVDGGVGKVSQSAQWAPFNAAYQFLNTSDNLKIYDPDVTVLNPYHGGKCALNMTDGMLERLFTGAYQQTTSGLSLTDQDCYELDKGCYSVYGFEYVPGFDSGYITWISDSKPVWTVMAGGLAGDPLTEIGPRPIPQEPMYIIANLGFSINFGGIDFADIQLPATMLIDYIRVYQPANAKNIGCNPPDYPTADYINKYMEAYTNFNITTWAQFNQTNPKNRLRDNC</sequence>
<dbReference type="PANTHER" id="PTHR31361">
    <property type="entry name" value="BETA-GLUCAN SYNTHESIS-ASSOCIATED PROTEIN KRE6-RELATED"/>
    <property type="match status" value="1"/>
</dbReference>
<dbReference type="InterPro" id="IPR005629">
    <property type="entry name" value="Skn1/Kre6/Sbg1"/>
</dbReference>
<dbReference type="PROSITE" id="PS51762">
    <property type="entry name" value="GH16_2"/>
    <property type="match status" value="1"/>
</dbReference>
<evidence type="ECO:0000256" key="6">
    <source>
        <dbReference type="ARBA" id="ARBA00023136"/>
    </source>
</evidence>
<keyword evidence="8" id="KW-0961">Cell wall biogenesis/degradation</keyword>
<dbReference type="PANTHER" id="PTHR31361:SF1">
    <property type="entry name" value="BETA-GLUCAN SYNTHESIS-ASSOCIATED PROTEIN KRE6-RELATED"/>
    <property type="match status" value="1"/>
</dbReference>
<dbReference type="GO" id="GO:0005789">
    <property type="term" value="C:endoplasmic reticulum membrane"/>
    <property type="evidence" value="ECO:0007669"/>
    <property type="project" value="TreeGrafter"/>
</dbReference>
<evidence type="ECO:0000313" key="12">
    <source>
        <dbReference type="EMBL" id="KIM59609.1"/>
    </source>
</evidence>
<proteinExistence type="inferred from homology"/>
<feature type="region of interest" description="Disordered" evidence="9">
    <location>
        <begin position="68"/>
        <end position="87"/>
    </location>
</feature>
<evidence type="ECO:0000256" key="8">
    <source>
        <dbReference type="ARBA" id="ARBA00023316"/>
    </source>
</evidence>
<reference evidence="13" key="2">
    <citation type="submission" date="2015-01" db="EMBL/GenBank/DDBJ databases">
        <title>Evolutionary Origins and Diversification of the Mycorrhizal Mutualists.</title>
        <authorList>
            <consortium name="DOE Joint Genome Institute"/>
            <consortium name="Mycorrhizal Genomics Consortium"/>
            <person name="Kohler A."/>
            <person name="Kuo A."/>
            <person name="Nagy L.G."/>
            <person name="Floudas D."/>
            <person name="Copeland A."/>
            <person name="Barry K.W."/>
            <person name="Cichocki N."/>
            <person name="Veneault-Fourrey C."/>
            <person name="LaButti K."/>
            <person name="Lindquist E.A."/>
            <person name="Lipzen A."/>
            <person name="Lundell T."/>
            <person name="Morin E."/>
            <person name="Murat C."/>
            <person name="Riley R."/>
            <person name="Ohm R."/>
            <person name="Sun H."/>
            <person name="Tunlid A."/>
            <person name="Henrissat B."/>
            <person name="Grigoriev I.V."/>
            <person name="Hibbett D.S."/>
            <person name="Martin F."/>
        </authorList>
    </citation>
    <scope>NUCLEOTIDE SEQUENCE [LARGE SCALE GENOMIC DNA]</scope>
    <source>
        <strain evidence="13">Foug A</strain>
    </source>
</reference>
<dbReference type="FunFam" id="2.60.120.200:FF:000135">
    <property type="entry name" value="Related to KRE6-glucan synthase subunit"/>
    <property type="match status" value="1"/>
</dbReference>
<organism evidence="12 13">
    <name type="scientific">Scleroderma citrinum Foug A</name>
    <dbReference type="NCBI Taxonomy" id="1036808"/>
    <lineage>
        <taxon>Eukaryota</taxon>
        <taxon>Fungi</taxon>
        <taxon>Dikarya</taxon>
        <taxon>Basidiomycota</taxon>
        <taxon>Agaricomycotina</taxon>
        <taxon>Agaricomycetes</taxon>
        <taxon>Agaricomycetidae</taxon>
        <taxon>Boletales</taxon>
        <taxon>Sclerodermatineae</taxon>
        <taxon>Sclerodermataceae</taxon>
        <taxon>Scleroderma</taxon>
    </lineage>
</organism>
<evidence type="ECO:0000256" key="1">
    <source>
        <dbReference type="ARBA" id="ARBA00004606"/>
    </source>
</evidence>
<dbReference type="AlphaFoldDB" id="A0A0C3DTW9"/>
<dbReference type="InterPro" id="IPR000757">
    <property type="entry name" value="Beta-glucanase-like"/>
</dbReference>
<dbReference type="FunCoup" id="A0A0C3DTW9">
    <property type="interactions" value="68"/>
</dbReference>
<dbReference type="OrthoDB" id="412647at2759"/>
<dbReference type="InterPro" id="IPR013320">
    <property type="entry name" value="ConA-like_dom_sf"/>
</dbReference>
<protein>
    <submittedName>
        <fullName evidence="12">Glycoside hydrolase family 16 protein</fullName>
    </submittedName>
</protein>
<accession>A0A0C3DTW9</accession>
<dbReference type="CDD" id="cd02180">
    <property type="entry name" value="GH16_fungal_KRE6_glucanase"/>
    <property type="match status" value="1"/>
</dbReference>
<evidence type="ECO:0000256" key="2">
    <source>
        <dbReference type="ARBA" id="ARBA00010962"/>
    </source>
</evidence>
<feature type="region of interest" description="Disordered" evidence="9">
    <location>
        <begin position="1"/>
        <end position="56"/>
    </location>
</feature>
<evidence type="ECO:0000256" key="3">
    <source>
        <dbReference type="ARBA" id="ARBA00022692"/>
    </source>
</evidence>
<keyword evidence="6 10" id="KW-0472">Membrane</keyword>
<keyword evidence="5 10" id="KW-1133">Transmembrane helix</keyword>
<reference evidence="12 13" key="1">
    <citation type="submission" date="2014-04" db="EMBL/GenBank/DDBJ databases">
        <authorList>
            <consortium name="DOE Joint Genome Institute"/>
            <person name="Kuo A."/>
            <person name="Kohler A."/>
            <person name="Nagy L.G."/>
            <person name="Floudas D."/>
            <person name="Copeland A."/>
            <person name="Barry K.W."/>
            <person name="Cichocki N."/>
            <person name="Veneault-Fourrey C."/>
            <person name="LaButti K."/>
            <person name="Lindquist E.A."/>
            <person name="Lipzen A."/>
            <person name="Lundell T."/>
            <person name="Morin E."/>
            <person name="Murat C."/>
            <person name="Sun H."/>
            <person name="Tunlid A."/>
            <person name="Henrissat B."/>
            <person name="Grigoriev I.V."/>
            <person name="Hibbett D.S."/>
            <person name="Martin F."/>
            <person name="Nordberg H.P."/>
            <person name="Cantor M.N."/>
            <person name="Hua S.X."/>
        </authorList>
    </citation>
    <scope>NUCLEOTIDE SEQUENCE [LARGE SCALE GENOMIC DNA]</scope>
    <source>
        <strain evidence="12 13">Foug A</strain>
    </source>
</reference>
<keyword evidence="4" id="KW-0735">Signal-anchor</keyword>
<keyword evidence="13" id="KW-1185">Reference proteome</keyword>
<evidence type="ECO:0000256" key="9">
    <source>
        <dbReference type="SAM" id="MobiDB-lite"/>
    </source>
</evidence>
<dbReference type="HOGENOM" id="CLU_010811_3_1_1"/>
<keyword evidence="7" id="KW-0325">Glycoprotein</keyword>
<dbReference type="Pfam" id="PF03935">
    <property type="entry name" value="SKN1_KRE6_Sbg1"/>
    <property type="match status" value="1"/>
</dbReference>
<comment type="subcellular location">
    <subcellularLocation>
        <location evidence="1">Membrane</location>
        <topology evidence="1">Single-pass type II membrane protein</topology>
    </subcellularLocation>
</comment>
<dbReference type="STRING" id="1036808.A0A0C3DTW9"/>
<dbReference type="GO" id="GO:0005886">
    <property type="term" value="C:plasma membrane"/>
    <property type="evidence" value="ECO:0007669"/>
    <property type="project" value="TreeGrafter"/>
</dbReference>
<evidence type="ECO:0000256" key="4">
    <source>
        <dbReference type="ARBA" id="ARBA00022968"/>
    </source>
</evidence>
<comment type="similarity">
    <text evidence="2">Belongs to the SKN1/KRE6 family.</text>
</comment>
<keyword evidence="3 10" id="KW-0812">Transmembrane</keyword>
<feature type="transmembrane region" description="Helical" evidence="10">
    <location>
        <begin position="104"/>
        <end position="125"/>
    </location>
</feature>
<feature type="domain" description="GH16" evidence="11">
    <location>
        <begin position="174"/>
        <end position="581"/>
    </location>
</feature>
<evidence type="ECO:0000256" key="5">
    <source>
        <dbReference type="ARBA" id="ARBA00022989"/>
    </source>
</evidence>
<evidence type="ECO:0000313" key="13">
    <source>
        <dbReference type="Proteomes" id="UP000053989"/>
    </source>
</evidence>
<feature type="compositionally biased region" description="Polar residues" evidence="9">
    <location>
        <begin position="13"/>
        <end position="27"/>
    </location>
</feature>
<dbReference type="GO" id="GO:0015926">
    <property type="term" value="F:glucosidase activity"/>
    <property type="evidence" value="ECO:0007669"/>
    <property type="project" value="TreeGrafter"/>
</dbReference>
<dbReference type="Proteomes" id="UP000053989">
    <property type="component" value="Unassembled WGS sequence"/>
</dbReference>
<dbReference type="SUPFAM" id="SSF49899">
    <property type="entry name" value="Concanavalin A-like lectins/glucanases"/>
    <property type="match status" value="1"/>
</dbReference>
<keyword evidence="12" id="KW-0378">Hydrolase</keyword>
<feature type="compositionally biased region" description="Low complexity" evidence="9">
    <location>
        <begin position="38"/>
        <end position="53"/>
    </location>
</feature>
<evidence type="ECO:0000256" key="10">
    <source>
        <dbReference type="SAM" id="Phobius"/>
    </source>
</evidence>